<keyword evidence="9 12" id="KW-1133">Transmembrane helix</keyword>
<gene>
    <name evidence="16" type="ORF">K6V98_04730</name>
</gene>
<evidence type="ECO:0000256" key="1">
    <source>
        <dbReference type="ARBA" id="ARBA00004651"/>
    </source>
</evidence>
<dbReference type="PROSITE" id="PS51098">
    <property type="entry name" value="PTS_EIIB_TYPE_1"/>
    <property type="match status" value="1"/>
</dbReference>
<protein>
    <submittedName>
        <fullName evidence="16">Glucose PTS transporter subunit IIA</fullName>
    </submittedName>
</protein>
<dbReference type="Pfam" id="PF00358">
    <property type="entry name" value="PTS_EIIA_1"/>
    <property type="match status" value="1"/>
</dbReference>
<evidence type="ECO:0000313" key="16">
    <source>
        <dbReference type="EMBL" id="MBY4797660.1"/>
    </source>
</evidence>
<evidence type="ECO:0000256" key="7">
    <source>
        <dbReference type="ARBA" id="ARBA00022692"/>
    </source>
</evidence>
<feature type="transmembrane region" description="Helical" evidence="12">
    <location>
        <begin position="279"/>
        <end position="307"/>
    </location>
</feature>
<comment type="caution">
    <text evidence="16">The sequence shown here is derived from an EMBL/GenBank/DDBJ whole genome shotgun (WGS) entry which is preliminary data.</text>
</comment>
<evidence type="ECO:0000313" key="17">
    <source>
        <dbReference type="Proteomes" id="UP000700908"/>
    </source>
</evidence>
<feature type="domain" description="PTS EIIC type-1" evidence="15">
    <location>
        <begin position="117"/>
        <end position="465"/>
    </location>
</feature>
<dbReference type="Pfam" id="PF02378">
    <property type="entry name" value="PTS_EIIC"/>
    <property type="match status" value="1"/>
</dbReference>
<keyword evidence="8" id="KW-0418">Kinase</keyword>
<dbReference type="PANTHER" id="PTHR30175:SF1">
    <property type="entry name" value="PTS SYSTEM ARBUTIN-, CELLOBIOSE-, AND SALICIN-SPECIFIC EIIBC COMPONENT-RELATED"/>
    <property type="match status" value="1"/>
</dbReference>
<keyword evidence="5" id="KW-0808">Transferase</keyword>
<dbReference type="Gene3D" id="2.70.70.10">
    <property type="entry name" value="Glucose Permease (Domain IIA)"/>
    <property type="match status" value="1"/>
</dbReference>
<evidence type="ECO:0000256" key="6">
    <source>
        <dbReference type="ARBA" id="ARBA00022683"/>
    </source>
</evidence>
<keyword evidence="10 12" id="KW-0472">Membrane</keyword>
<feature type="transmembrane region" description="Helical" evidence="12">
    <location>
        <begin position="247"/>
        <end position="273"/>
    </location>
</feature>
<dbReference type="RefSeq" id="WP_222199380.1">
    <property type="nucleotide sequence ID" value="NZ_JAIMFO010000006.1"/>
</dbReference>
<dbReference type="InterPro" id="IPR001996">
    <property type="entry name" value="PTS_IIB_1"/>
</dbReference>
<feature type="transmembrane region" description="Helical" evidence="12">
    <location>
        <begin position="328"/>
        <end position="349"/>
    </location>
</feature>
<feature type="transmembrane region" description="Helical" evidence="12">
    <location>
        <begin position="214"/>
        <end position="235"/>
    </location>
</feature>
<evidence type="ECO:0000259" key="15">
    <source>
        <dbReference type="PROSITE" id="PS51103"/>
    </source>
</evidence>
<feature type="transmembrane region" description="Helical" evidence="12">
    <location>
        <begin position="387"/>
        <end position="410"/>
    </location>
</feature>
<sequence>MRYEQLIHGVVEGVGGLKNISFATHCATRLRFRLADARAVNIDGLKALKGVFGVRDVGGGEIQVVVGTDIETIFQEFLTITGYSGAREEKSLSTDQHTGSLKERMQVLGRKTMDYLGAVVGTIIPIYMCCGMIMAFLTICTTFLGVNAESGVVTIFNGVANAGFYFMPICLGWAAADKLGVRPALGALLGMTLLFSTINGVPGLDILGLPVYPVTYSGSFLPIMLGVPFMALVFNACKRVIPSSVQYFLLPLCTMLISVPVVLIVIGPIGYVAGTGFSALFQFLVAHVRLLASALWGAFCPIGIITGMDKAVYAINMPTMNAMGYDNIFCPGGLAGNSAIGGAALAMFLLTRKSEVKQLSLSSGITAILGITEPALYGICLEFGYPFLGATLGGAVGAVFGALFDLKQFSWAGPGLMTSPTYIGTDGSMFNFWMCLATIAVSATAGFLFTQLLARRHAAAEHAQNTEPTMSIAAPISGRCLSLSEIADSVFSSGALGEGAAIEPDSEVIESPVSGEVTATTQTNHAIGITTADGVEVFIHIGIDTVDMGGMGFNRFVEQGDHVELGVDLIAFSKELIRQSGHSDAVICTVVNSNELASVDQVAQGKVQAGEKFLRIERS</sequence>
<name>A0ABS7MML0_9ACTN</name>
<dbReference type="SUPFAM" id="SSF55604">
    <property type="entry name" value="Glucose permease domain IIB"/>
    <property type="match status" value="1"/>
</dbReference>
<keyword evidence="4" id="KW-0762">Sugar transport</keyword>
<keyword evidence="17" id="KW-1185">Reference proteome</keyword>
<dbReference type="PROSITE" id="PS01035">
    <property type="entry name" value="PTS_EIIB_TYPE_1_CYS"/>
    <property type="match status" value="1"/>
</dbReference>
<feature type="transmembrane region" description="Helical" evidence="12">
    <location>
        <begin position="430"/>
        <end position="449"/>
    </location>
</feature>
<comment type="subcellular location">
    <subcellularLocation>
        <location evidence="1">Cell membrane</location>
        <topology evidence="1">Multi-pass membrane protein</topology>
    </subcellularLocation>
</comment>
<organism evidence="16 17">
    <name type="scientific">Collinsella ureilytica</name>
    <dbReference type="NCBI Taxonomy" id="2869515"/>
    <lineage>
        <taxon>Bacteria</taxon>
        <taxon>Bacillati</taxon>
        <taxon>Actinomycetota</taxon>
        <taxon>Coriobacteriia</taxon>
        <taxon>Coriobacteriales</taxon>
        <taxon>Coriobacteriaceae</taxon>
        <taxon>Collinsella</taxon>
    </lineage>
</organism>
<feature type="transmembrane region" description="Helical" evidence="12">
    <location>
        <begin position="115"/>
        <end position="146"/>
    </location>
</feature>
<evidence type="ECO:0000256" key="11">
    <source>
        <dbReference type="PROSITE-ProRule" id="PRU00421"/>
    </source>
</evidence>
<dbReference type="Pfam" id="PF00367">
    <property type="entry name" value="PTS_EIIB"/>
    <property type="match status" value="1"/>
</dbReference>
<dbReference type="InterPro" id="IPR050558">
    <property type="entry name" value="PTS_Sugar-Specific_Components"/>
</dbReference>
<feature type="active site" description="Phosphocysteine intermediate; for EIIB activity" evidence="11">
    <location>
        <position position="26"/>
    </location>
</feature>
<reference evidence="16 17" key="1">
    <citation type="submission" date="2021-08" db="EMBL/GenBank/DDBJ databases">
        <title>Collinsella faecalis sp. nov. isolated from swine faeces.</title>
        <authorList>
            <person name="Oh B.S."/>
            <person name="Lee J.H."/>
        </authorList>
    </citation>
    <scope>NUCLEOTIDE SEQUENCE [LARGE SCALE GENOMIC DNA]</scope>
    <source>
        <strain evidence="16 17">AGMB00827</strain>
    </source>
</reference>
<evidence type="ECO:0000256" key="4">
    <source>
        <dbReference type="ARBA" id="ARBA00022597"/>
    </source>
</evidence>
<dbReference type="PROSITE" id="PS51103">
    <property type="entry name" value="PTS_EIIC_TYPE_1"/>
    <property type="match status" value="1"/>
</dbReference>
<evidence type="ECO:0000256" key="12">
    <source>
        <dbReference type="SAM" id="Phobius"/>
    </source>
</evidence>
<evidence type="ECO:0000256" key="10">
    <source>
        <dbReference type="ARBA" id="ARBA00023136"/>
    </source>
</evidence>
<proteinExistence type="predicted"/>
<evidence type="ECO:0000256" key="8">
    <source>
        <dbReference type="ARBA" id="ARBA00022777"/>
    </source>
</evidence>
<feature type="domain" description="PTS EIIA type-1" evidence="13">
    <location>
        <begin position="488"/>
        <end position="592"/>
    </location>
</feature>
<feature type="transmembrane region" description="Helical" evidence="12">
    <location>
        <begin position="183"/>
        <end position="202"/>
    </location>
</feature>
<dbReference type="PROSITE" id="PS00371">
    <property type="entry name" value="PTS_EIIA_TYPE_1_HIS"/>
    <property type="match status" value="1"/>
</dbReference>
<keyword evidence="3" id="KW-1003">Cell membrane</keyword>
<evidence type="ECO:0000259" key="14">
    <source>
        <dbReference type="PROSITE" id="PS51098"/>
    </source>
</evidence>
<dbReference type="PANTHER" id="PTHR30175">
    <property type="entry name" value="PHOSPHOTRANSFERASE SYSTEM TRANSPORT PROTEIN"/>
    <property type="match status" value="1"/>
</dbReference>
<evidence type="ECO:0000256" key="9">
    <source>
        <dbReference type="ARBA" id="ARBA00022989"/>
    </source>
</evidence>
<accession>A0ABS7MML0</accession>
<feature type="transmembrane region" description="Helical" evidence="12">
    <location>
        <begin position="361"/>
        <end position="380"/>
    </location>
</feature>
<dbReference type="Gene3D" id="3.30.1360.60">
    <property type="entry name" value="Glucose permease domain IIB"/>
    <property type="match status" value="1"/>
</dbReference>
<dbReference type="InterPro" id="IPR011055">
    <property type="entry name" value="Dup_hybrid_motif"/>
</dbReference>
<evidence type="ECO:0000259" key="13">
    <source>
        <dbReference type="PROSITE" id="PS51093"/>
    </source>
</evidence>
<keyword evidence="7 12" id="KW-0812">Transmembrane</keyword>
<keyword evidence="6" id="KW-0598">Phosphotransferase system</keyword>
<dbReference type="CDD" id="cd00212">
    <property type="entry name" value="PTS_IIB_glc"/>
    <property type="match status" value="1"/>
</dbReference>
<dbReference type="InterPro" id="IPR001127">
    <property type="entry name" value="PTS_EIIA_1_perm"/>
</dbReference>
<dbReference type="InterPro" id="IPR013013">
    <property type="entry name" value="PTS_EIIC_1"/>
</dbReference>
<dbReference type="NCBIfam" id="TIGR00830">
    <property type="entry name" value="PTBA"/>
    <property type="match status" value="1"/>
</dbReference>
<dbReference type="InterPro" id="IPR003352">
    <property type="entry name" value="PTS_EIIC"/>
</dbReference>
<feature type="domain" description="PTS EIIB type-1" evidence="14">
    <location>
        <begin position="4"/>
        <end position="87"/>
    </location>
</feature>
<dbReference type="EMBL" id="JAIMFO010000006">
    <property type="protein sequence ID" value="MBY4797660.1"/>
    <property type="molecule type" value="Genomic_DNA"/>
</dbReference>
<dbReference type="PROSITE" id="PS51093">
    <property type="entry name" value="PTS_EIIA_TYPE_1"/>
    <property type="match status" value="1"/>
</dbReference>
<evidence type="ECO:0000256" key="2">
    <source>
        <dbReference type="ARBA" id="ARBA00022448"/>
    </source>
</evidence>
<dbReference type="InterPro" id="IPR036878">
    <property type="entry name" value="Glu_permease_IIB"/>
</dbReference>
<dbReference type="SUPFAM" id="SSF51261">
    <property type="entry name" value="Duplicated hybrid motif"/>
    <property type="match status" value="1"/>
</dbReference>
<evidence type="ECO:0000256" key="3">
    <source>
        <dbReference type="ARBA" id="ARBA00022475"/>
    </source>
</evidence>
<dbReference type="InterPro" id="IPR018113">
    <property type="entry name" value="PTrfase_EIIB_Cys"/>
</dbReference>
<feature type="transmembrane region" description="Helical" evidence="12">
    <location>
        <begin position="152"/>
        <end position="176"/>
    </location>
</feature>
<evidence type="ECO:0000256" key="5">
    <source>
        <dbReference type="ARBA" id="ARBA00022679"/>
    </source>
</evidence>
<dbReference type="Proteomes" id="UP000700908">
    <property type="component" value="Unassembled WGS sequence"/>
</dbReference>
<keyword evidence="2" id="KW-0813">Transport</keyword>